<dbReference type="Proteomes" id="UP000196655">
    <property type="component" value="Unassembled WGS sequence"/>
</dbReference>
<evidence type="ECO:0000256" key="3">
    <source>
        <dbReference type="ARBA" id="ARBA00022723"/>
    </source>
</evidence>
<dbReference type="RefSeq" id="WP_088151455.1">
    <property type="nucleotide sequence ID" value="NZ_NHON01000020.1"/>
</dbReference>
<dbReference type="AlphaFoldDB" id="A0A211ZN46"/>
<evidence type="ECO:0000256" key="2">
    <source>
        <dbReference type="ARBA" id="ARBA00022679"/>
    </source>
</evidence>
<sequence length="277" mass="29105">MTTDPLLIMVAPNGARRTRADHPALPMTAAELADAAAACIAAGAAAMHVHVRDEAGAHVLDAGRYAEAIAAIRDRTDGRMLVQVTTEAVGRYSPSEQMELVRTLRPAAVSVGLREILGDGDAAASAFFSWAAGEGVAVQHILYDGADLDRFAVLHERGDLGDVARPRLLFVLGRYAPDQESRAEDLDVFLHGLQRHRLDASAVWSVCAFGRGETAALAGSIALGGHVRVGFENSLWHADGRIARDNAERVAAIADLAGAAGRPLASGPQARAILGMP</sequence>
<gene>
    <name evidence="5" type="ORF">BWR60_13000</name>
</gene>
<dbReference type="InterPro" id="IPR008567">
    <property type="entry name" value="BKACE"/>
</dbReference>
<dbReference type="InterPro" id="IPR013785">
    <property type="entry name" value="Aldolase_TIM"/>
</dbReference>
<keyword evidence="3" id="KW-0479">Metal-binding</keyword>
<dbReference type="Gene3D" id="3.20.20.70">
    <property type="entry name" value="Aldolase class I"/>
    <property type="match status" value="1"/>
</dbReference>
<dbReference type="PANTHER" id="PTHR37418:SF2">
    <property type="entry name" value="3-KETO-5-AMINOHEXANOATE CLEAVAGE ENZYME"/>
    <property type="match status" value="1"/>
</dbReference>
<protein>
    <recommendedName>
        <fullName evidence="7">Class III aminotransferase</fullName>
    </recommendedName>
</protein>
<keyword evidence="4" id="KW-0862">Zinc</keyword>
<accession>A0A211ZN46</accession>
<evidence type="ECO:0000313" key="5">
    <source>
        <dbReference type="EMBL" id="OWJ66703.1"/>
    </source>
</evidence>
<dbReference type="Pfam" id="PF05853">
    <property type="entry name" value="BKACE"/>
    <property type="match status" value="1"/>
</dbReference>
<reference evidence="6" key="1">
    <citation type="submission" date="2017-05" db="EMBL/GenBank/DDBJ databases">
        <authorList>
            <person name="Macchi M."/>
            <person name="Festa S."/>
            <person name="Coppotelli B.M."/>
            <person name="Morelli I.S."/>
        </authorList>
    </citation>
    <scope>NUCLEOTIDE SEQUENCE [LARGE SCALE GENOMIC DNA]</scope>
    <source>
        <strain evidence="6">I</strain>
    </source>
</reference>
<dbReference type="OrthoDB" id="9805277at2"/>
<comment type="caution">
    <text evidence="5">The sequence shown here is derived from an EMBL/GenBank/DDBJ whole genome shotgun (WGS) entry which is preliminary data.</text>
</comment>
<dbReference type="EMBL" id="NHON01000020">
    <property type="protein sequence ID" value="OWJ66703.1"/>
    <property type="molecule type" value="Genomic_DNA"/>
</dbReference>
<evidence type="ECO:0000313" key="6">
    <source>
        <dbReference type="Proteomes" id="UP000196655"/>
    </source>
</evidence>
<evidence type="ECO:0008006" key="7">
    <source>
        <dbReference type="Google" id="ProtNLM"/>
    </source>
</evidence>
<comment type="cofactor">
    <cofactor evidence="1">
        <name>Zn(2+)</name>
        <dbReference type="ChEBI" id="CHEBI:29105"/>
    </cofactor>
</comment>
<evidence type="ECO:0000256" key="4">
    <source>
        <dbReference type="ARBA" id="ARBA00022833"/>
    </source>
</evidence>
<proteinExistence type="predicted"/>
<keyword evidence="2" id="KW-0808">Transferase</keyword>
<dbReference type="GO" id="GO:0046872">
    <property type="term" value="F:metal ion binding"/>
    <property type="evidence" value="ECO:0007669"/>
    <property type="project" value="UniProtKB-KW"/>
</dbReference>
<organism evidence="5 6">
    <name type="scientific">Inquilinus limosus</name>
    <dbReference type="NCBI Taxonomy" id="171674"/>
    <lineage>
        <taxon>Bacteria</taxon>
        <taxon>Pseudomonadati</taxon>
        <taxon>Pseudomonadota</taxon>
        <taxon>Alphaproteobacteria</taxon>
        <taxon>Rhodospirillales</taxon>
        <taxon>Rhodospirillaceae</taxon>
        <taxon>Inquilinus</taxon>
    </lineage>
</organism>
<dbReference type="PANTHER" id="PTHR37418">
    <property type="entry name" value="3-KETO-5-AMINOHEXANOATE CLEAVAGE ENZYME-RELATED"/>
    <property type="match status" value="1"/>
</dbReference>
<evidence type="ECO:0000256" key="1">
    <source>
        <dbReference type="ARBA" id="ARBA00001947"/>
    </source>
</evidence>
<name>A0A211ZN46_9PROT</name>
<dbReference type="GO" id="GO:0043720">
    <property type="term" value="F:3-keto-5-aminohexanoate cleavage activity"/>
    <property type="evidence" value="ECO:0007669"/>
    <property type="project" value="InterPro"/>
</dbReference>
<keyword evidence="6" id="KW-1185">Reference proteome</keyword>